<dbReference type="Pfam" id="PF14737">
    <property type="entry name" value="DUF4470"/>
    <property type="match status" value="1"/>
</dbReference>
<accession>A0AAV9GTD8</accession>
<dbReference type="Proteomes" id="UP001321760">
    <property type="component" value="Unassembled WGS sequence"/>
</dbReference>
<protein>
    <recommendedName>
        <fullName evidence="1">DUF4470 domain-containing protein</fullName>
    </recommendedName>
</protein>
<evidence type="ECO:0000259" key="1">
    <source>
        <dbReference type="Pfam" id="PF14737"/>
    </source>
</evidence>
<evidence type="ECO:0000313" key="3">
    <source>
        <dbReference type="Proteomes" id="UP001321760"/>
    </source>
</evidence>
<name>A0AAV9GTD8_9PEZI</name>
<keyword evidence="3" id="KW-1185">Reference proteome</keyword>
<sequence>MYAPARLESSQIVWGVSEALDVLQLEHNEGLGYQGDLRLLFSACTDPRSAIRTLAMLPPDYRGAVTVVMNDDKTPNVSARNVILLLMALIVEWAPESADEIVDCMIHVWYSALIRQKDLQVLQYVRASIEYVWNGVEEEAPDESLDEFPSRQWHWRTGSKQLQVTLRKSAWLEVLTLLDIPADLTAEKALDIRAEAMRDPVEANTRNAYMRLLTPSRRLALHRFELDGILLPFGSCRKDFDTPNPTLFRNGVWSVRTDIHPLYSWNSQEVADTSTLGATEDVFGKLFYYLRKLLKSFVLRMLDVDVCFRLYNFDVEDVHRLLLSNEETFSRIDMGNVADEMKLGIRKTLGLAVAVLQKRDENRHATIITLFTAAVRGADWAQDILASQGPRVQSFVHLARNMAIPFAFDHRIDEPDMALSVLGDYDRHFDRYTEDQDRPFYKYETAFRVCMKEEHTIVEKWPHSSAKLQADERGATTEFERLLSRSWSSRYRYVEWEWEFQGQVMSPAFSS</sequence>
<proteinExistence type="predicted"/>
<comment type="caution">
    <text evidence="2">The sequence shown here is derived from an EMBL/GenBank/DDBJ whole genome shotgun (WGS) entry which is preliminary data.</text>
</comment>
<gene>
    <name evidence="2" type="ORF">QBC34DRAFT_404108</name>
</gene>
<organism evidence="2 3">
    <name type="scientific">Podospora aff. communis PSN243</name>
    <dbReference type="NCBI Taxonomy" id="3040156"/>
    <lineage>
        <taxon>Eukaryota</taxon>
        <taxon>Fungi</taxon>
        <taxon>Dikarya</taxon>
        <taxon>Ascomycota</taxon>
        <taxon>Pezizomycotina</taxon>
        <taxon>Sordariomycetes</taxon>
        <taxon>Sordariomycetidae</taxon>
        <taxon>Sordariales</taxon>
        <taxon>Podosporaceae</taxon>
        <taxon>Podospora</taxon>
    </lineage>
</organism>
<feature type="domain" description="DUF4470" evidence="1">
    <location>
        <begin position="14"/>
        <end position="114"/>
    </location>
</feature>
<dbReference type="InterPro" id="IPR027974">
    <property type="entry name" value="DUF4470"/>
</dbReference>
<evidence type="ECO:0000313" key="2">
    <source>
        <dbReference type="EMBL" id="KAK4449871.1"/>
    </source>
</evidence>
<dbReference type="AlphaFoldDB" id="A0AAV9GTD8"/>
<reference evidence="2" key="1">
    <citation type="journal article" date="2023" name="Mol. Phylogenet. Evol.">
        <title>Genome-scale phylogeny and comparative genomics of the fungal order Sordariales.</title>
        <authorList>
            <person name="Hensen N."/>
            <person name="Bonometti L."/>
            <person name="Westerberg I."/>
            <person name="Brannstrom I.O."/>
            <person name="Guillou S."/>
            <person name="Cros-Aarteil S."/>
            <person name="Calhoun S."/>
            <person name="Haridas S."/>
            <person name="Kuo A."/>
            <person name="Mondo S."/>
            <person name="Pangilinan J."/>
            <person name="Riley R."/>
            <person name="LaButti K."/>
            <person name="Andreopoulos B."/>
            <person name="Lipzen A."/>
            <person name="Chen C."/>
            <person name="Yan M."/>
            <person name="Daum C."/>
            <person name="Ng V."/>
            <person name="Clum A."/>
            <person name="Steindorff A."/>
            <person name="Ohm R.A."/>
            <person name="Martin F."/>
            <person name="Silar P."/>
            <person name="Natvig D.O."/>
            <person name="Lalanne C."/>
            <person name="Gautier V."/>
            <person name="Ament-Velasquez S.L."/>
            <person name="Kruys A."/>
            <person name="Hutchinson M.I."/>
            <person name="Powell A.J."/>
            <person name="Barry K."/>
            <person name="Miller A.N."/>
            <person name="Grigoriev I.V."/>
            <person name="Debuchy R."/>
            <person name="Gladieux P."/>
            <person name="Hiltunen Thoren M."/>
            <person name="Johannesson H."/>
        </authorList>
    </citation>
    <scope>NUCLEOTIDE SEQUENCE</scope>
    <source>
        <strain evidence="2">PSN243</strain>
    </source>
</reference>
<reference evidence="2" key="2">
    <citation type="submission" date="2023-05" db="EMBL/GenBank/DDBJ databases">
        <authorList>
            <consortium name="Lawrence Berkeley National Laboratory"/>
            <person name="Steindorff A."/>
            <person name="Hensen N."/>
            <person name="Bonometti L."/>
            <person name="Westerberg I."/>
            <person name="Brannstrom I.O."/>
            <person name="Guillou S."/>
            <person name="Cros-Aarteil S."/>
            <person name="Calhoun S."/>
            <person name="Haridas S."/>
            <person name="Kuo A."/>
            <person name="Mondo S."/>
            <person name="Pangilinan J."/>
            <person name="Riley R."/>
            <person name="Labutti K."/>
            <person name="Andreopoulos B."/>
            <person name="Lipzen A."/>
            <person name="Chen C."/>
            <person name="Yanf M."/>
            <person name="Daum C."/>
            <person name="Ng V."/>
            <person name="Clum A."/>
            <person name="Ohm R."/>
            <person name="Martin F."/>
            <person name="Silar P."/>
            <person name="Natvig D."/>
            <person name="Lalanne C."/>
            <person name="Gautier V."/>
            <person name="Ament-Velasquez S.L."/>
            <person name="Kruys A."/>
            <person name="Hutchinson M.I."/>
            <person name="Powell A.J."/>
            <person name="Barry K."/>
            <person name="Miller A.N."/>
            <person name="Grigoriev I.V."/>
            <person name="Debuchy R."/>
            <person name="Gladieux P."/>
            <person name="Thoren M.H."/>
            <person name="Johannesson H."/>
        </authorList>
    </citation>
    <scope>NUCLEOTIDE SEQUENCE</scope>
    <source>
        <strain evidence="2">PSN243</strain>
    </source>
</reference>
<dbReference type="EMBL" id="MU865935">
    <property type="protein sequence ID" value="KAK4449871.1"/>
    <property type="molecule type" value="Genomic_DNA"/>
</dbReference>